<feature type="domain" description="FAD-dependent urate hydroxylase HpyO/Asp monooxygenase CreE-like FAD/NAD(P)-binding" evidence="1">
    <location>
        <begin position="4"/>
        <end position="161"/>
    </location>
</feature>
<evidence type="ECO:0000259" key="1">
    <source>
        <dbReference type="Pfam" id="PF13454"/>
    </source>
</evidence>
<reference evidence="2 3" key="2">
    <citation type="submission" date="2018-07" db="EMBL/GenBank/DDBJ databases">
        <title>Pontibacter sp. 2b14 genomic sequence and assembly.</title>
        <authorList>
            <person name="Du Z.-J."/>
        </authorList>
    </citation>
    <scope>NUCLEOTIDE SEQUENCE [LARGE SCALE GENOMIC DNA]</scope>
    <source>
        <strain evidence="2 3">2b14</strain>
    </source>
</reference>
<organism evidence="2 3">
    <name type="scientific">Pontibacter arcticus</name>
    <dbReference type="NCBI Taxonomy" id="2080288"/>
    <lineage>
        <taxon>Bacteria</taxon>
        <taxon>Pseudomonadati</taxon>
        <taxon>Bacteroidota</taxon>
        <taxon>Cytophagia</taxon>
        <taxon>Cytophagales</taxon>
        <taxon>Hymenobacteraceae</taxon>
        <taxon>Pontibacter</taxon>
    </lineage>
</organism>
<comment type="caution">
    <text evidence="2">The sequence shown here is derived from an EMBL/GenBank/DDBJ whole genome shotgun (WGS) entry which is preliminary data.</text>
</comment>
<dbReference type="Gene3D" id="3.50.50.60">
    <property type="entry name" value="FAD/NAD(P)-binding domain"/>
    <property type="match status" value="1"/>
</dbReference>
<dbReference type="InterPro" id="IPR052189">
    <property type="entry name" value="L-asp_N-monooxygenase_NS-form"/>
</dbReference>
<dbReference type="Pfam" id="PF13454">
    <property type="entry name" value="NAD_binding_9"/>
    <property type="match status" value="1"/>
</dbReference>
<dbReference type="InterPro" id="IPR038732">
    <property type="entry name" value="HpyO/CreE_NAD-binding"/>
</dbReference>
<dbReference type="RefSeq" id="WP_112306515.1">
    <property type="nucleotide sequence ID" value="NZ_QMDV01000004.1"/>
</dbReference>
<dbReference type="PANTHER" id="PTHR40254:SF1">
    <property type="entry name" value="BLR0577 PROTEIN"/>
    <property type="match status" value="1"/>
</dbReference>
<proteinExistence type="predicted"/>
<keyword evidence="3" id="KW-1185">Reference proteome</keyword>
<dbReference type="OrthoDB" id="6309046at2"/>
<dbReference type="Proteomes" id="UP000251692">
    <property type="component" value="Unassembled WGS sequence"/>
</dbReference>
<dbReference type="AlphaFoldDB" id="A0A364RC44"/>
<sequence length="473" mass="52804">MAIAIIGGGLSGTLTAIQLLLTAQNETTIYLIEQDRYKMNRGVAYASQLPFQPLNVPAAVMSLSPDKPDDFYTWLTANQQHYKNYLQNTVSPTDFIPRFIFGDYLKDRLLQAEAQAPASIKFIKVYDEVVAVKKEEQAFSLYFKDTAAPLPANKVVLALGNFAPAQLPIPTSSFYHSKLYFASPWSAKVLDNMPTNADILLIGSSLTMVDLVGSLQAKNHQGNVYVVSRHGLLPQPFDVQAMPYPAVNIPEHALSSALTLFRFIRNEIKTATQLGYNWRSVLDALRDEIPVIWSAMPLPEKMKFMRHIRPYWETHRHRMPASSAELLSELQQQGKLEVIAATVLDMQQTATKTCVTIKRRKHNAPETILVDRVINCTGPVSDFEKVQLPLVQQLGHDGFLKPDALRLGLVTTADGTLVGANNLPVEGLYTLGPPRKGTLYESSALREIRLQAKELAHQLLQQNNSYEKEALLH</sequence>
<dbReference type="EMBL" id="QMDV01000004">
    <property type="protein sequence ID" value="RAU81837.1"/>
    <property type="molecule type" value="Genomic_DNA"/>
</dbReference>
<evidence type="ECO:0000313" key="2">
    <source>
        <dbReference type="EMBL" id="RAU81837.1"/>
    </source>
</evidence>
<dbReference type="InterPro" id="IPR036188">
    <property type="entry name" value="FAD/NAD-bd_sf"/>
</dbReference>
<reference evidence="2 3" key="1">
    <citation type="submission" date="2018-06" db="EMBL/GenBank/DDBJ databases">
        <authorList>
            <person name="Liu Z.-W."/>
        </authorList>
    </citation>
    <scope>NUCLEOTIDE SEQUENCE [LARGE SCALE GENOMIC DNA]</scope>
    <source>
        <strain evidence="2 3">2b14</strain>
    </source>
</reference>
<dbReference type="PANTHER" id="PTHR40254">
    <property type="entry name" value="BLR0577 PROTEIN"/>
    <property type="match status" value="1"/>
</dbReference>
<name>A0A364RC44_9BACT</name>
<protein>
    <recommendedName>
        <fullName evidence="1">FAD-dependent urate hydroxylase HpyO/Asp monooxygenase CreE-like FAD/NAD(P)-binding domain-containing protein</fullName>
    </recommendedName>
</protein>
<dbReference type="SUPFAM" id="SSF51905">
    <property type="entry name" value="FAD/NAD(P)-binding domain"/>
    <property type="match status" value="1"/>
</dbReference>
<evidence type="ECO:0000313" key="3">
    <source>
        <dbReference type="Proteomes" id="UP000251692"/>
    </source>
</evidence>
<gene>
    <name evidence="2" type="ORF">DP923_14170</name>
</gene>
<accession>A0A364RC44</accession>